<dbReference type="PANTHER" id="PTHR46127">
    <property type="entry name" value="CILIA- AND FLAGELLA-ASSOCIATED PROTEIN 65"/>
    <property type="match status" value="1"/>
</dbReference>
<dbReference type="InterPro" id="IPR056344">
    <property type="entry name" value="Ig_CFAP65-like_9th"/>
</dbReference>
<dbReference type="InterPro" id="IPR013783">
    <property type="entry name" value="Ig-like_fold"/>
</dbReference>
<dbReference type="InterPro" id="IPR052614">
    <property type="entry name" value="CFAP65"/>
</dbReference>
<organism evidence="2 3">
    <name type="scientific">Plasmodium falciparum MaliPS096_E11</name>
    <dbReference type="NCBI Taxonomy" id="1036727"/>
    <lineage>
        <taxon>Eukaryota</taxon>
        <taxon>Sar</taxon>
        <taxon>Alveolata</taxon>
        <taxon>Apicomplexa</taxon>
        <taxon>Aconoidasida</taxon>
        <taxon>Haemosporida</taxon>
        <taxon>Plasmodiidae</taxon>
        <taxon>Plasmodium</taxon>
        <taxon>Plasmodium (Laverania)</taxon>
    </lineage>
</organism>
<dbReference type="Gene3D" id="2.60.40.10">
    <property type="entry name" value="Immunoglobulins"/>
    <property type="match status" value="2"/>
</dbReference>
<dbReference type="OrthoDB" id="415597at2759"/>
<evidence type="ECO:0000313" key="3">
    <source>
        <dbReference type="Proteomes" id="UP000030699"/>
    </source>
</evidence>
<dbReference type="PANTHER" id="PTHR46127:SF1">
    <property type="entry name" value="CILIA- AND FLAGELLA-ASSOCIATED PROTEIN 65"/>
    <property type="match status" value="1"/>
</dbReference>
<accession>A0A024WPY6</accession>
<dbReference type="Proteomes" id="UP000030699">
    <property type="component" value="Unassembled WGS sequence"/>
</dbReference>
<dbReference type="Pfam" id="PF24816">
    <property type="entry name" value="Ig_CFAP65__9th"/>
    <property type="match status" value="1"/>
</dbReference>
<sequence length="1832" mass="217718">MESCRMYGLEFNSFIEFDNYEGGVKLTKRLHIKNTTKNIIRFRFLFQSSTYFTYPVQEIENISPGLNKSYLISFLNPLNDLQTICEILNILIDDKTKDKKISIQLKATPLKCDIIIPSVLNLNEMVIKQKTKEDFVIKNQGTLNAIIKLSHKIVSKEKKLKIKFDPSQFILKANEKKSIKIIIYSEIPQKYNEFISTSIIEIPKHIEKNIFQQEEIKNNDVKDTNKKKEKFEKYKNDDNKKKHFMNTTINTNETEEAKNVNDIIHLLNEENINVCLIKKKTEINFLSVLPQINILFENNKEVFNKSILNFGKITIGQKVKKTIYLQNLTNSPIKIIARKQKEKNIFILLNEKILLKEKNKEEIIISIDSSNPVNQYTEIIQFIACNDYCVELFLICEIVNIKLFFSKTLYLFENVKIGDNVNEKVTIRNDENADLDVDVINTGNFINIKNKKFTIKKNSFHSLNLICNCIYPINIYKRIYFLVHLNKQIFYIDIICNFSINYKMCPLSINHIYRYKHLIHDKETIYTSYYEKNDYIDIWDFPVEFDTYEDTAYDLLNEIMEINQKDIFIVPKELEVLEFEEKDIMIMNKTPIEYTCVWTNGLNNKKKEHNIFEVTPVESQLLPFSYQIFRVKNIKVLKEKYIREIYECIVFPSNNKDYRKCNSKTLLPPLFLYVTFFQFKIKYLCETDNVMNSLFFSPKQIFFLNMIEEENNYTISKFENNTDITQIIDFTQFKNDVESIRIYPLINYVPKNSFLNVIIFYSPQKKNLVQSEIKISYLINGIEKNYISVFVSHEMNNVMLNKGELDINLPRVSTETESIKKVPIENMTERNVLCFLIKKEVDDIVNIHIEGKKNFSEQQEEQTDHNIKEELYKEDILNDIENQWENNQLTSFKEEKKIYNFYYFSLLPFEKKNLHIYAYSNTYVKKSIPLFFTYLLYINNIDMKNKIIYLNENLKDHIKSCKKFNINVNIIKCCLKMYPKIIESNPITSGTKFNAKVRIQNEHPVKINYRTKTKIYQIDDVKFLDEEETKEAEKNIVTEDTEDMINSCSAKYFYVSFNTNKKGRFVYRFFVIVGENENYIDIIVNVVIPYFQIIDINDFKTPTSIYWNMTSIDKINMYLKDNISNIDMEYKQNQGIENMKKLFNNFNYIDFNIGNNTLNEITSVNLILYNPLDISLYVEINTIKSYILPILPPYVKTHEDEIAHILYVDNTFNNFMRCLDSCEISPTKFTIKEKGTKTVTLFYKHKYIGFHNMPLIIDIENGKVVPLNLCALTFHPNIPPIYLMNIKELNEHILGIKNECILNIDMLNDSEVDIYYDIEKNNNFMVLNPKGIIKRKKYLSVFILLSKLSPSIINDTMIMNSYFKHLQKNIELKKIEIELTLNTTLDNIYKDQYKKINLFNNKCINDIPDQNIKTFCSNFIPPYSYIYVQNKLFYISPSSINILYAPTNSLIERIVIIKNYSSLKDLKFKVSNKNTLPGSILRIYPNKGIVKKEEQIILRFTFILNDVLIDIEGNIQIELMFVETEIFEMQKNEQVKYDACDVIETNIEEVYEDTRDKTESTENKVLSLSERKKKKRFDDLTFSHAQKIFDNIQKFKYTYDNMNTDMLQNAIRRLYGVKNDDIIEKENFKEQEKHDIQTMSKFYFYIHVKLFTCNVDNLKNKKKMFENLIETNIYSKSLYFKKYINLPIPFEERSKSFFKRHYLDFDKLEKLNVEDEKNKDIPINEKFIYQKKDIYCCMFAEMFKSIIRNHIKKYITYLLKINTCSIQEFENILEDDLIDIMTRNKILNSNLPVEYDYTFLNPTIISHFFSHMFTDIIDNLMNEKINFKKRDD</sequence>
<reference evidence="2 3" key="1">
    <citation type="submission" date="2013-02" db="EMBL/GenBank/DDBJ databases">
        <title>The Genome Annotation of Plasmodium falciparum MaliPS096_E11.</title>
        <authorList>
            <consortium name="The Broad Institute Genome Sequencing Platform"/>
            <consortium name="The Broad Institute Genome Sequencing Center for Infectious Disease"/>
            <person name="Neafsey D."/>
            <person name="Hoffman S."/>
            <person name="Volkman S."/>
            <person name="Rosenthal P."/>
            <person name="Walker B."/>
            <person name="Young S.K."/>
            <person name="Zeng Q."/>
            <person name="Gargeya S."/>
            <person name="Fitzgerald M."/>
            <person name="Haas B."/>
            <person name="Abouelleil A."/>
            <person name="Allen A.W."/>
            <person name="Alvarado L."/>
            <person name="Arachchi H.M."/>
            <person name="Berlin A.M."/>
            <person name="Chapman S.B."/>
            <person name="Gainer-Dewar J."/>
            <person name="Goldberg J."/>
            <person name="Griggs A."/>
            <person name="Gujja S."/>
            <person name="Hansen M."/>
            <person name="Howarth C."/>
            <person name="Imamovic A."/>
            <person name="Ireland A."/>
            <person name="Larimer J."/>
            <person name="McCowan C."/>
            <person name="Murphy C."/>
            <person name="Pearson M."/>
            <person name="Poon T.W."/>
            <person name="Priest M."/>
            <person name="Roberts A."/>
            <person name="Saif S."/>
            <person name="Shea T."/>
            <person name="Sisk P."/>
            <person name="Sykes S."/>
            <person name="Wortman J."/>
            <person name="Nusbaum C."/>
            <person name="Birren B."/>
        </authorList>
    </citation>
    <scope>NUCLEOTIDE SEQUENCE [LARGE SCALE GENOMIC DNA]</scope>
    <source>
        <strain evidence="2 3">MaliPS096_E11</strain>
    </source>
</reference>
<dbReference type="EMBL" id="KI925567">
    <property type="protein sequence ID" value="ETW48765.1"/>
    <property type="molecule type" value="Genomic_DNA"/>
</dbReference>
<feature type="domain" description="CFAP65-like ninth Ig-like" evidence="1">
    <location>
        <begin position="1089"/>
        <end position="1269"/>
    </location>
</feature>
<name>A0A024WPY6_PLAFA</name>
<gene>
    <name evidence="2" type="ORF">PFMALIP_03303</name>
</gene>
<protein>
    <recommendedName>
        <fullName evidence="1">CFAP65-like ninth Ig-like domain-containing protein</fullName>
    </recommendedName>
</protein>
<reference evidence="2 3" key="2">
    <citation type="submission" date="2013-02" db="EMBL/GenBank/DDBJ databases">
        <title>The Genome Sequence of Plasmodium falciparum MaliPS096_E11.</title>
        <authorList>
            <consortium name="The Broad Institute Genome Sequencing Platform"/>
            <consortium name="The Broad Institute Genome Sequencing Center for Infectious Disease"/>
            <person name="Neafsey D."/>
            <person name="Cheeseman I."/>
            <person name="Volkman S."/>
            <person name="Adams J."/>
            <person name="Walker B."/>
            <person name="Young S.K."/>
            <person name="Zeng Q."/>
            <person name="Gargeya S."/>
            <person name="Fitzgerald M."/>
            <person name="Haas B."/>
            <person name="Abouelleil A."/>
            <person name="Alvarado L."/>
            <person name="Arachchi H.M."/>
            <person name="Berlin A.M."/>
            <person name="Chapman S.B."/>
            <person name="Dewar J."/>
            <person name="Goldberg J."/>
            <person name="Griggs A."/>
            <person name="Gujja S."/>
            <person name="Hansen M."/>
            <person name="Howarth C."/>
            <person name="Imamovic A."/>
            <person name="Larimer J."/>
            <person name="McCowan C."/>
            <person name="Murphy C."/>
            <person name="Neiman D."/>
            <person name="Pearson M."/>
            <person name="Priest M."/>
            <person name="Roberts A."/>
            <person name="Saif S."/>
            <person name="Shea T."/>
            <person name="Sisk P."/>
            <person name="Sykes S."/>
            <person name="Wortman J."/>
            <person name="Nusbaum C."/>
            <person name="Birren B."/>
        </authorList>
    </citation>
    <scope>NUCLEOTIDE SEQUENCE [LARGE SCALE GENOMIC DNA]</scope>
    <source>
        <strain evidence="2 3">MaliPS096_E11</strain>
    </source>
</reference>
<dbReference type="GO" id="GO:0031514">
    <property type="term" value="C:motile cilium"/>
    <property type="evidence" value="ECO:0007669"/>
    <property type="project" value="UniProtKB-SubCell"/>
</dbReference>
<evidence type="ECO:0000259" key="1">
    <source>
        <dbReference type="Pfam" id="PF24816"/>
    </source>
</evidence>
<proteinExistence type="predicted"/>
<dbReference type="GO" id="GO:0005737">
    <property type="term" value="C:cytoplasm"/>
    <property type="evidence" value="ECO:0007669"/>
    <property type="project" value="UniProtKB-SubCell"/>
</dbReference>
<evidence type="ECO:0000313" key="2">
    <source>
        <dbReference type="EMBL" id="ETW48765.1"/>
    </source>
</evidence>